<proteinExistence type="predicted"/>
<dbReference type="GO" id="GO:0006865">
    <property type="term" value="P:amino acid transport"/>
    <property type="evidence" value="ECO:0007669"/>
    <property type="project" value="UniProtKB-KW"/>
</dbReference>
<evidence type="ECO:0000256" key="3">
    <source>
        <dbReference type="ARBA" id="ARBA00022475"/>
    </source>
</evidence>
<evidence type="ECO:0000256" key="4">
    <source>
        <dbReference type="ARBA" id="ARBA00022692"/>
    </source>
</evidence>
<dbReference type="EMBL" id="CAEZYS010000037">
    <property type="protein sequence ID" value="CAB4733006.1"/>
    <property type="molecule type" value="Genomic_DNA"/>
</dbReference>
<dbReference type="InterPro" id="IPR035906">
    <property type="entry name" value="MetI-like_sf"/>
</dbReference>
<dbReference type="PROSITE" id="PS50928">
    <property type="entry name" value="ABC_TM1"/>
    <property type="match status" value="1"/>
</dbReference>
<feature type="transmembrane region" description="Helical" evidence="8">
    <location>
        <begin position="92"/>
        <end position="111"/>
    </location>
</feature>
<dbReference type="PANTHER" id="PTHR30614:SF0">
    <property type="entry name" value="L-CYSTINE TRANSPORT SYSTEM PERMEASE PROTEIN TCYL"/>
    <property type="match status" value="1"/>
</dbReference>
<evidence type="ECO:0000256" key="7">
    <source>
        <dbReference type="ARBA" id="ARBA00023136"/>
    </source>
</evidence>
<keyword evidence="2" id="KW-0813">Transport</keyword>
<keyword evidence="5" id="KW-0029">Amino-acid transport</keyword>
<dbReference type="Pfam" id="PF00528">
    <property type="entry name" value="BPD_transp_1"/>
    <property type="match status" value="1"/>
</dbReference>
<name>A0A6J6SDP4_9ZZZZ</name>
<evidence type="ECO:0000256" key="8">
    <source>
        <dbReference type="SAM" id="Phobius"/>
    </source>
</evidence>
<dbReference type="GO" id="GO:0043190">
    <property type="term" value="C:ATP-binding cassette (ABC) transporter complex"/>
    <property type="evidence" value="ECO:0007669"/>
    <property type="project" value="InterPro"/>
</dbReference>
<protein>
    <submittedName>
        <fullName evidence="10">Unannotated protein</fullName>
    </submittedName>
</protein>
<dbReference type="NCBIfam" id="TIGR01726">
    <property type="entry name" value="HEQRo_perm_3TM"/>
    <property type="match status" value="1"/>
</dbReference>
<keyword evidence="7 8" id="KW-0472">Membrane</keyword>
<accession>A0A6J6SDP4</accession>
<keyword evidence="4 8" id="KW-0812">Transmembrane</keyword>
<dbReference type="InterPro" id="IPR043429">
    <property type="entry name" value="ArtM/GltK/GlnP/TcyL/YhdX-like"/>
</dbReference>
<sequence length="225" mass="24960">MGTYDFSWRIIEEHLPDLIKGLIITLQISVAGMAFALLFGLFFAILRFSQYRILNIISNSIVQVGRSLPLFVLLFWIYYGLSLKFKINFSDFQAGAIALGITGGAYMAEVFRGGIKAIDQGQSDAAFAIGLNRIQTSRLIVLPQAIRIILPQTVNIYVGLLKGATIVSVIGVSDMIYVAQYVSLETFRPFELYSFAGVVFIALTLSVASFAWLLERQLSGRNRRG</sequence>
<dbReference type="Gene3D" id="1.10.3720.10">
    <property type="entry name" value="MetI-like"/>
    <property type="match status" value="1"/>
</dbReference>
<dbReference type="GO" id="GO:0022857">
    <property type="term" value="F:transmembrane transporter activity"/>
    <property type="evidence" value="ECO:0007669"/>
    <property type="project" value="InterPro"/>
</dbReference>
<comment type="subcellular location">
    <subcellularLocation>
        <location evidence="1">Cell membrane</location>
        <topology evidence="1">Multi-pass membrane protein</topology>
    </subcellularLocation>
</comment>
<feature type="transmembrane region" description="Helical" evidence="8">
    <location>
        <begin position="192"/>
        <end position="214"/>
    </location>
</feature>
<feature type="transmembrane region" description="Helical" evidence="8">
    <location>
        <begin position="60"/>
        <end position="80"/>
    </location>
</feature>
<evidence type="ECO:0000256" key="2">
    <source>
        <dbReference type="ARBA" id="ARBA00022448"/>
    </source>
</evidence>
<dbReference type="InterPro" id="IPR010065">
    <property type="entry name" value="AA_ABC_transptr_permease_3TM"/>
</dbReference>
<evidence type="ECO:0000256" key="1">
    <source>
        <dbReference type="ARBA" id="ARBA00004651"/>
    </source>
</evidence>
<dbReference type="AlphaFoldDB" id="A0A6J6SDP4"/>
<dbReference type="InterPro" id="IPR000515">
    <property type="entry name" value="MetI-like"/>
</dbReference>
<evidence type="ECO:0000313" key="10">
    <source>
        <dbReference type="EMBL" id="CAB4733006.1"/>
    </source>
</evidence>
<keyword evidence="3" id="KW-1003">Cell membrane</keyword>
<dbReference type="CDD" id="cd06261">
    <property type="entry name" value="TM_PBP2"/>
    <property type="match status" value="1"/>
</dbReference>
<evidence type="ECO:0000259" key="9">
    <source>
        <dbReference type="PROSITE" id="PS50928"/>
    </source>
</evidence>
<evidence type="ECO:0000256" key="5">
    <source>
        <dbReference type="ARBA" id="ARBA00022970"/>
    </source>
</evidence>
<reference evidence="10" key="1">
    <citation type="submission" date="2020-05" db="EMBL/GenBank/DDBJ databases">
        <authorList>
            <person name="Chiriac C."/>
            <person name="Salcher M."/>
            <person name="Ghai R."/>
            <person name="Kavagutti S V."/>
        </authorList>
    </citation>
    <scope>NUCLEOTIDE SEQUENCE</scope>
</reference>
<feature type="transmembrane region" description="Helical" evidence="8">
    <location>
        <begin position="22"/>
        <end position="48"/>
    </location>
</feature>
<organism evidence="10">
    <name type="scientific">freshwater metagenome</name>
    <dbReference type="NCBI Taxonomy" id="449393"/>
    <lineage>
        <taxon>unclassified sequences</taxon>
        <taxon>metagenomes</taxon>
        <taxon>ecological metagenomes</taxon>
    </lineage>
</organism>
<feature type="transmembrane region" description="Helical" evidence="8">
    <location>
        <begin position="156"/>
        <end position="180"/>
    </location>
</feature>
<dbReference type="PANTHER" id="PTHR30614">
    <property type="entry name" value="MEMBRANE COMPONENT OF AMINO ACID ABC TRANSPORTER"/>
    <property type="match status" value="1"/>
</dbReference>
<dbReference type="SUPFAM" id="SSF161098">
    <property type="entry name" value="MetI-like"/>
    <property type="match status" value="1"/>
</dbReference>
<evidence type="ECO:0000256" key="6">
    <source>
        <dbReference type="ARBA" id="ARBA00022989"/>
    </source>
</evidence>
<keyword evidence="6 8" id="KW-1133">Transmembrane helix</keyword>
<feature type="domain" description="ABC transmembrane type-1" evidence="9">
    <location>
        <begin position="22"/>
        <end position="211"/>
    </location>
</feature>
<gene>
    <name evidence="10" type="ORF">UFOPK2782_00439</name>
</gene>